<dbReference type="PROSITE" id="PS00674">
    <property type="entry name" value="AAA"/>
    <property type="match status" value="1"/>
</dbReference>
<name>A0A085LWR9_9BILA</name>
<dbReference type="EMBL" id="KL363271">
    <property type="protein sequence ID" value="KFD49415.1"/>
    <property type="molecule type" value="Genomic_DNA"/>
</dbReference>
<dbReference type="GO" id="GO:0005524">
    <property type="term" value="F:ATP binding"/>
    <property type="evidence" value="ECO:0007669"/>
    <property type="project" value="UniProtKB-KW"/>
</dbReference>
<dbReference type="SMART" id="SM00382">
    <property type="entry name" value="AAA"/>
    <property type="match status" value="1"/>
</dbReference>
<feature type="region of interest" description="Disordered" evidence="10">
    <location>
        <begin position="341"/>
        <end position="400"/>
    </location>
</feature>
<keyword evidence="9" id="KW-0694">RNA-binding</keyword>
<evidence type="ECO:0000256" key="7">
    <source>
        <dbReference type="ARBA" id="ARBA00022942"/>
    </source>
</evidence>
<dbReference type="CDD" id="cd12337">
    <property type="entry name" value="RRM1_SRSF4_like"/>
    <property type="match status" value="1"/>
</dbReference>
<dbReference type="GO" id="GO:0005634">
    <property type="term" value="C:nucleus"/>
    <property type="evidence" value="ECO:0007669"/>
    <property type="project" value="UniProtKB-SubCell"/>
</dbReference>
<comment type="subcellular location">
    <subcellularLocation>
        <location evidence="2">Cytoplasm</location>
    </subcellularLocation>
    <subcellularLocation>
        <location evidence="1">Nucleus</location>
    </subcellularLocation>
</comment>
<dbReference type="InterPro" id="IPR032501">
    <property type="entry name" value="Prot_ATP_ID_OB_2nd"/>
</dbReference>
<evidence type="ECO:0000256" key="2">
    <source>
        <dbReference type="ARBA" id="ARBA00004496"/>
    </source>
</evidence>
<evidence type="ECO:0000256" key="6">
    <source>
        <dbReference type="ARBA" id="ARBA00022840"/>
    </source>
</evidence>
<evidence type="ECO:0000256" key="5">
    <source>
        <dbReference type="ARBA" id="ARBA00022741"/>
    </source>
</evidence>
<evidence type="ECO:0000256" key="8">
    <source>
        <dbReference type="ARBA" id="ARBA00023242"/>
    </source>
</evidence>
<evidence type="ECO:0000256" key="10">
    <source>
        <dbReference type="SAM" id="MobiDB-lite"/>
    </source>
</evidence>
<dbReference type="Gene3D" id="1.10.8.60">
    <property type="match status" value="1"/>
</dbReference>
<proteinExistence type="inferred from homology"/>
<dbReference type="InterPro" id="IPR003959">
    <property type="entry name" value="ATPase_AAA_core"/>
</dbReference>
<keyword evidence="8" id="KW-0539">Nucleus</keyword>
<feature type="domain" description="RRM" evidence="11">
    <location>
        <begin position="122"/>
        <end position="195"/>
    </location>
</feature>
<evidence type="ECO:0000256" key="4">
    <source>
        <dbReference type="ARBA" id="ARBA00022490"/>
    </source>
</evidence>
<dbReference type="PROSITE" id="PS50102">
    <property type="entry name" value="RRM"/>
    <property type="match status" value="3"/>
</dbReference>
<reference evidence="12 13" key="1">
    <citation type="journal article" date="2014" name="Nat. Genet.">
        <title>Genome and transcriptome of the porcine whipworm Trichuris suis.</title>
        <authorList>
            <person name="Jex A.R."/>
            <person name="Nejsum P."/>
            <person name="Schwarz E.M."/>
            <person name="Hu L."/>
            <person name="Young N.D."/>
            <person name="Hall R.S."/>
            <person name="Korhonen P.K."/>
            <person name="Liao S."/>
            <person name="Thamsborg S."/>
            <person name="Xia J."/>
            <person name="Xu P."/>
            <person name="Wang S."/>
            <person name="Scheerlinck J.P."/>
            <person name="Hofmann A."/>
            <person name="Sternberg P.W."/>
            <person name="Wang J."/>
            <person name="Gasser R.B."/>
        </authorList>
    </citation>
    <scope>NUCLEOTIDE SEQUENCE [LARGE SCALE GENOMIC DNA]</scope>
    <source>
        <strain evidence="12">DCEP-RM93M</strain>
    </source>
</reference>
<evidence type="ECO:0000256" key="1">
    <source>
        <dbReference type="ARBA" id="ARBA00004123"/>
    </source>
</evidence>
<dbReference type="PANTHER" id="PTHR23073">
    <property type="entry name" value="26S PROTEASOME REGULATORY SUBUNIT"/>
    <property type="match status" value="1"/>
</dbReference>
<evidence type="ECO:0000256" key="9">
    <source>
        <dbReference type="PROSITE-ProRule" id="PRU00176"/>
    </source>
</evidence>
<dbReference type="Pfam" id="PF00076">
    <property type="entry name" value="RRM_1"/>
    <property type="match status" value="3"/>
</dbReference>
<keyword evidence="13" id="KW-1185">Reference proteome</keyword>
<dbReference type="GO" id="GO:0005737">
    <property type="term" value="C:cytoplasm"/>
    <property type="evidence" value="ECO:0007669"/>
    <property type="project" value="UniProtKB-SubCell"/>
</dbReference>
<sequence length="826" mass="93296">MSNASRVYIGQLTNEIREYDVEDFFKGYGKIRDINLKQGYGFVEFDDYRDASDAVHDLNGKHLMGERIRVEMARGRGRGFMDRRGMGGGGYRFRGRGRGMYNYRPPPSDFDSYTDNEEKRRCSIVVRDLPKYFTYRKLKDFARQAGGEIITTNYSRERKEAIVEYRSPSEADDAVKSLDGKKLNGERVSVKAAKISDITDKRSRSRSASSEDDREKSGPRKQSPSDDGELKHHNFFEKELKNLFSVVSEVVYADVCSKYGIGFVEFSSFNAMEKAISHLDGYVLKGKSISISPSKAVGLKQSSTSEHKEQPGPQSSANTTDYTRFRTINNDMSKDCSLLASRSKSTMGQHQSAGGRSHGGDKKDDKEKKRMREAPIPTRFGKRKRKGKGPDAAQKLPHVTPHSRCRLKLLKSERIKDFLLLEEEYLKNQERMKPQDDRQEDEHGRVDDLRGSPMAVGNLEEVIDDTHAIVSTSVGSEHYVTILSFVDKDQLEPGCTVLLNHKTHSVIGVLSDDTDPMVNVMKLEKAPQETYADVGGLDSQIQEIKVSLCPSFVRCFLKSLLSFYESVELPLTHPELYEEMGIKPPKGVILYGAPGTGKTLLAKAVANQTSATFLRVVGSELIQKYLGDGPKLVRELFRVAEEHSPSIVFIDEIDAIGTKRYESNSGGEREIQRTMLELLNQLDGFDSRGDVKVIMATNRIETLDPALIRPGRIDRKIEFPLPDEGTIRKIFQIHTNRMTLAEDVDFDEFVMAKDDLSGADVKLILLHLLYQNILLTTSAVNFLRFLPILPHDVANVHKEHLQFCRYDENDLSKLHVGRAMERRSAM</sequence>
<feature type="region of interest" description="Disordered" evidence="10">
    <location>
        <begin position="198"/>
        <end position="230"/>
    </location>
</feature>
<dbReference type="Pfam" id="PF16450">
    <property type="entry name" value="Prot_ATP_ID_OB_C"/>
    <property type="match status" value="1"/>
</dbReference>
<feature type="compositionally biased region" description="Basic and acidic residues" evidence="10">
    <location>
        <begin position="358"/>
        <end position="373"/>
    </location>
</feature>
<feature type="compositionally biased region" description="Basic and acidic residues" evidence="10">
    <location>
        <begin position="209"/>
        <end position="218"/>
    </location>
</feature>
<dbReference type="Gene3D" id="3.30.70.330">
    <property type="match status" value="3"/>
</dbReference>
<keyword evidence="5" id="KW-0547">Nucleotide-binding</keyword>
<protein>
    <recommendedName>
        <fullName evidence="11">RRM domain-containing protein</fullName>
    </recommendedName>
</protein>
<dbReference type="Gene3D" id="2.40.50.140">
    <property type="entry name" value="Nucleic acid-binding proteins"/>
    <property type="match status" value="1"/>
</dbReference>
<comment type="similarity">
    <text evidence="3">Belongs to the AAA ATPase family.</text>
</comment>
<evidence type="ECO:0000259" key="11">
    <source>
        <dbReference type="PROSITE" id="PS50102"/>
    </source>
</evidence>
<dbReference type="SUPFAM" id="SSF54928">
    <property type="entry name" value="RNA-binding domain, RBD"/>
    <property type="match status" value="3"/>
</dbReference>
<dbReference type="InterPro" id="IPR000504">
    <property type="entry name" value="RRM_dom"/>
</dbReference>
<evidence type="ECO:0000313" key="13">
    <source>
        <dbReference type="Proteomes" id="UP000030764"/>
    </source>
</evidence>
<dbReference type="GO" id="GO:0016887">
    <property type="term" value="F:ATP hydrolysis activity"/>
    <property type="evidence" value="ECO:0007669"/>
    <property type="project" value="InterPro"/>
</dbReference>
<dbReference type="InterPro" id="IPR012340">
    <property type="entry name" value="NA-bd_OB-fold"/>
</dbReference>
<keyword evidence="4" id="KW-0963">Cytoplasm</keyword>
<dbReference type="CDD" id="cd00590">
    <property type="entry name" value="RRM_SF"/>
    <property type="match status" value="1"/>
</dbReference>
<feature type="compositionally biased region" description="Basic and acidic residues" evidence="10">
    <location>
        <begin position="430"/>
        <end position="450"/>
    </location>
</feature>
<dbReference type="SUPFAM" id="SSF52540">
    <property type="entry name" value="P-loop containing nucleoside triphosphate hydrolases"/>
    <property type="match status" value="1"/>
</dbReference>
<gene>
    <name evidence="12" type="ORF">M513_09682</name>
</gene>
<evidence type="ECO:0000313" key="12">
    <source>
        <dbReference type="EMBL" id="KFD49415.1"/>
    </source>
</evidence>
<feature type="region of interest" description="Disordered" evidence="10">
    <location>
        <begin position="430"/>
        <end position="452"/>
    </location>
</feature>
<keyword evidence="6" id="KW-0067">ATP-binding</keyword>
<dbReference type="FunFam" id="3.40.50.300:FF:000039">
    <property type="entry name" value="26S proteasome regulatory subunit 4"/>
    <property type="match status" value="1"/>
</dbReference>
<feature type="domain" description="RRM" evidence="11">
    <location>
        <begin position="228"/>
        <end position="296"/>
    </location>
</feature>
<feature type="compositionally biased region" description="Polar residues" evidence="10">
    <location>
        <begin position="312"/>
        <end position="322"/>
    </location>
</feature>
<evidence type="ECO:0000256" key="3">
    <source>
        <dbReference type="ARBA" id="ARBA00006914"/>
    </source>
</evidence>
<dbReference type="GO" id="GO:0003723">
    <property type="term" value="F:RNA binding"/>
    <property type="evidence" value="ECO:0007669"/>
    <property type="project" value="UniProtKB-UniRule"/>
</dbReference>
<dbReference type="Gene3D" id="3.40.50.300">
    <property type="entry name" value="P-loop containing nucleotide triphosphate hydrolases"/>
    <property type="match status" value="1"/>
</dbReference>
<dbReference type="InterPro" id="IPR050221">
    <property type="entry name" value="26S_Proteasome_ATPase"/>
</dbReference>
<dbReference type="SMART" id="SM00360">
    <property type="entry name" value="RRM"/>
    <property type="match status" value="3"/>
</dbReference>
<dbReference type="InterPro" id="IPR035979">
    <property type="entry name" value="RBD_domain_sf"/>
</dbReference>
<feature type="compositionally biased region" description="Polar residues" evidence="10">
    <location>
        <begin position="341"/>
        <end position="354"/>
    </location>
</feature>
<keyword evidence="7" id="KW-0647">Proteasome</keyword>
<dbReference type="InterPro" id="IPR003593">
    <property type="entry name" value="AAA+_ATPase"/>
</dbReference>
<accession>A0A085LWR9</accession>
<dbReference type="InterPro" id="IPR003960">
    <property type="entry name" value="ATPase_AAA_CS"/>
</dbReference>
<organism evidence="12 13">
    <name type="scientific">Trichuris suis</name>
    <name type="common">pig whipworm</name>
    <dbReference type="NCBI Taxonomy" id="68888"/>
    <lineage>
        <taxon>Eukaryota</taxon>
        <taxon>Metazoa</taxon>
        <taxon>Ecdysozoa</taxon>
        <taxon>Nematoda</taxon>
        <taxon>Enoplea</taxon>
        <taxon>Dorylaimia</taxon>
        <taxon>Trichinellida</taxon>
        <taxon>Trichuridae</taxon>
        <taxon>Trichuris</taxon>
    </lineage>
</organism>
<feature type="region of interest" description="Disordered" evidence="10">
    <location>
        <begin position="295"/>
        <end position="322"/>
    </location>
</feature>
<feature type="domain" description="RRM" evidence="11">
    <location>
        <begin position="5"/>
        <end position="75"/>
    </location>
</feature>
<dbReference type="AlphaFoldDB" id="A0A085LWR9"/>
<feature type="non-terminal residue" evidence="12">
    <location>
        <position position="826"/>
    </location>
</feature>
<dbReference type="FunFam" id="2.40.50.140:FF:000067">
    <property type="entry name" value="26S protease regulatory subunit 4"/>
    <property type="match status" value="1"/>
</dbReference>
<dbReference type="CDD" id="cd19502">
    <property type="entry name" value="RecA-like_PAN_like"/>
    <property type="match status" value="1"/>
</dbReference>
<dbReference type="GO" id="GO:0000502">
    <property type="term" value="C:proteasome complex"/>
    <property type="evidence" value="ECO:0007669"/>
    <property type="project" value="UniProtKB-KW"/>
</dbReference>
<dbReference type="InterPro" id="IPR027417">
    <property type="entry name" value="P-loop_NTPase"/>
</dbReference>
<dbReference type="Proteomes" id="UP000030764">
    <property type="component" value="Unassembled WGS sequence"/>
</dbReference>
<dbReference type="InterPro" id="IPR012677">
    <property type="entry name" value="Nucleotide-bd_a/b_plait_sf"/>
</dbReference>
<dbReference type="Pfam" id="PF00004">
    <property type="entry name" value="AAA"/>
    <property type="match status" value="1"/>
</dbReference>